<evidence type="ECO:0000256" key="2">
    <source>
        <dbReference type="RuleBase" id="RU003750"/>
    </source>
</evidence>
<dbReference type="RefSeq" id="WP_380669274.1">
    <property type="nucleotide sequence ID" value="NZ_JBHTCJ010000007.1"/>
</dbReference>
<protein>
    <submittedName>
        <fullName evidence="4">CDP-alcohol phosphatidyltransferase family protein</fullName>
        <ecNumber evidence="4">2.7.8.-</ecNumber>
    </submittedName>
</protein>
<dbReference type="Pfam" id="PF01066">
    <property type="entry name" value="CDP-OH_P_transf"/>
    <property type="match status" value="1"/>
</dbReference>
<keyword evidence="3" id="KW-1133">Transmembrane helix</keyword>
<dbReference type="EMBL" id="JBHTCJ010000007">
    <property type="protein sequence ID" value="MFC7342919.1"/>
    <property type="molecule type" value="Genomic_DNA"/>
</dbReference>
<organism evidence="4 5">
    <name type="scientific">Saccharopolyspora griseoalba</name>
    <dbReference type="NCBI Taxonomy" id="1431848"/>
    <lineage>
        <taxon>Bacteria</taxon>
        <taxon>Bacillati</taxon>
        <taxon>Actinomycetota</taxon>
        <taxon>Actinomycetes</taxon>
        <taxon>Pseudonocardiales</taxon>
        <taxon>Pseudonocardiaceae</taxon>
        <taxon>Saccharopolyspora</taxon>
    </lineage>
</organism>
<dbReference type="Proteomes" id="UP001596504">
    <property type="component" value="Unassembled WGS sequence"/>
</dbReference>
<keyword evidence="5" id="KW-1185">Reference proteome</keyword>
<feature type="transmembrane region" description="Helical" evidence="3">
    <location>
        <begin position="215"/>
        <end position="236"/>
    </location>
</feature>
<evidence type="ECO:0000313" key="4">
    <source>
        <dbReference type="EMBL" id="MFC7342919.1"/>
    </source>
</evidence>
<sequence length="243" mass="24751">MVGCRSAHVAPSWSTGRQLAAVGVGQVALLAVLAGAGLGRVGLVVGALHLVVLLLIVARGARRCGLPVLGPADLVTAIRAALGGGCAALASDGLATGATSARALVAIATIALVLDALDGRIARSTGTVSAFGARFDMEVDAFLLLVLSAHATAIVGWWVLAIGAMRYAFAAAGWLLPWLRGQLPSRRSAKAVAAAQGVVLVVVAATVLPPPWPEVLTALALIALAWSFALSITWLWQHRSDPD</sequence>
<evidence type="ECO:0000256" key="3">
    <source>
        <dbReference type="SAM" id="Phobius"/>
    </source>
</evidence>
<evidence type="ECO:0000256" key="1">
    <source>
        <dbReference type="ARBA" id="ARBA00022679"/>
    </source>
</evidence>
<dbReference type="PROSITE" id="PS00379">
    <property type="entry name" value="CDP_ALCOHOL_P_TRANSF"/>
    <property type="match status" value="1"/>
</dbReference>
<dbReference type="EC" id="2.7.8.-" evidence="4"/>
<feature type="transmembrane region" description="Helical" evidence="3">
    <location>
        <begin position="164"/>
        <end position="179"/>
    </location>
</feature>
<keyword evidence="1 2" id="KW-0808">Transferase</keyword>
<reference evidence="5" key="1">
    <citation type="journal article" date="2019" name="Int. J. Syst. Evol. Microbiol.">
        <title>The Global Catalogue of Microorganisms (GCM) 10K type strain sequencing project: providing services to taxonomists for standard genome sequencing and annotation.</title>
        <authorList>
            <consortium name="The Broad Institute Genomics Platform"/>
            <consortium name="The Broad Institute Genome Sequencing Center for Infectious Disease"/>
            <person name="Wu L."/>
            <person name="Ma J."/>
        </authorList>
    </citation>
    <scope>NUCLEOTIDE SEQUENCE [LARGE SCALE GENOMIC DNA]</scope>
    <source>
        <strain evidence="5">WLHS5</strain>
    </source>
</reference>
<dbReference type="Gene3D" id="1.20.120.1760">
    <property type="match status" value="1"/>
</dbReference>
<dbReference type="InterPro" id="IPR000462">
    <property type="entry name" value="CDP-OH_P_trans"/>
</dbReference>
<comment type="caution">
    <text evidence="4">The sequence shown here is derived from an EMBL/GenBank/DDBJ whole genome shotgun (WGS) entry which is preliminary data.</text>
</comment>
<name>A0ABW2LNM6_9PSEU</name>
<keyword evidence="3" id="KW-0812">Transmembrane</keyword>
<dbReference type="InterPro" id="IPR043130">
    <property type="entry name" value="CDP-OH_PTrfase_TM_dom"/>
</dbReference>
<gene>
    <name evidence="4" type="ORF">ACFQRI_16060</name>
</gene>
<dbReference type="InterPro" id="IPR048254">
    <property type="entry name" value="CDP_ALCOHOL_P_TRANSF_CS"/>
</dbReference>
<feature type="transmembrane region" description="Helical" evidence="3">
    <location>
        <begin position="191"/>
        <end position="209"/>
    </location>
</feature>
<feature type="transmembrane region" description="Helical" evidence="3">
    <location>
        <begin position="27"/>
        <end position="57"/>
    </location>
</feature>
<proteinExistence type="inferred from homology"/>
<dbReference type="GO" id="GO:0016740">
    <property type="term" value="F:transferase activity"/>
    <property type="evidence" value="ECO:0007669"/>
    <property type="project" value="UniProtKB-KW"/>
</dbReference>
<comment type="similarity">
    <text evidence="2">Belongs to the CDP-alcohol phosphatidyltransferase class-I family.</text>
</comment>
<evidence type="ECO:0000313" key="5">
    <source>
        <dbReference type="Proteomes" id="UP001596504"/>
    </source>
</evidence>
<accession>A0ABW2LNM6</accession>
<keyword evidence="3" id="KW-0472">Membrane</keyword>